<comment type="caution">
    <text evidence="4">The sequence shown here is derived from an EMBL/GenBank/DDBJ whole genome shotgun (WGS) entry which is preliminary data.</text>
</comment>
<dbReference type="GO" id="GO:0046872">
    <property type="term" value="F:metal ion binding"/>
    <property type="evidence" value="ECO:0007669"/>
    <property type="project" value="InterPro"/>
</dbReference>
<feature type="domain" description="Peptidase M16 C-terminal" evidence="3">
    <location>
        <begin position="234"/>
        <end position="409"/>
    </location>
</feature>
<sequence length="509" mass="53915">MSRELRVTSFEKHSATQGVMWCSGLLIRAVTVVSVVLLGACASLKPSADFPTTEAQVAASEPGAPVLDIQSWQTAEGAKVLFVPSDALPMLDIRLVMDAGSARDDGVEGLASLTSALLGEGADNLNVDDIARGFEDRGAAFSSSSYRDMGIISLRTLSDPEFRDPVLALFGQVIGTPSFPQEALERIRTQMLQGLRMQQQVPGPQVEKAFMATLYKGHPYGGASGGALESLPPIQRSQLQQFYQTYYAAGNAVIAMVGAVDRQQAEAIASQISQALPAGPGAAKLDRARPLEQRQREHITFPSAQTSILLGNQSTWRGNPDHVALYVGNMVLGGGGFASILTDEVRQKRGYVYGIGSGFSAMASGGPFKVSFKTASENADQALSLTLSLIDQFVQQGPTDTQLEEAKTSILGSFALGTADNSDIIGQLGAIGFYDLPLDYLQQFSQQVREVTAEDIRLAFQRTLDAGNLAIVSIGPQAPEIVPVADLPAEGGEDSGAVTVANEASRGEE</sequence>
<name>A0A095UQ77_9GAMM</name>
<evidence type="ECO:0000313" key="5">
    <source>
        <dbReference type="Proteomes" id="UP000029444"/>
    </source>
</evidence>
<evidence type="ECO:0000259" key="2">
    <source>
        <dbReference type="Pfam" id="PF00675"/>
    </source>
</evidence>
<dbReference type="InterPro" id="IPR050361">
    <property type="entry name" value="MPP/UQCRC_Complex"/>
</dbReference>
<dbReference type="STRING" id="1177154.Y5S_02046"/>
<evidence type="ECO:0000256" key="1">
    <source>
        <dbReference type="SAM" id="MobiDB-lite"/>
    </source>
</evidence>
<organism evidence="4 5">
    <name type="scientific">Alcanivorax nanhaiticus</name>
    <dbReference type="NCBI Taxonomy" id="1177154"/>
    <lineage>
        <taxon>Bacteria</taxon>
        <taxon>Pseudomonadati</taxon>
        <taxon>Pseudomonadota</taxon>
        <taxon>Gammaproteobacteria</taxon>
        <taxon>Oceanospirillales</taxon>
        <taxon>Alcanivoracaceae</taxon>
        <taxon>Alcanivorax</taxon>
    </lineage>
</organism>
<dbReference type="Pfam" id="PF00675">
    <property type="entry name" value="Peptidase_M16"/>
    <property type="match status" value="1"/>
</dbReference>
<dbReference type="RefSeq" id="WP_231552666.1">
    <property type="nucleotide sequence ID" value="NZ_ARXV01000007.1"/>
</dbReference>
<gene>
    <name evidence="4" type="ORF">Y5S_02046</name>
</gene>
<evidence type="ECO:0008006" key="6">
    <source>
        <dbReference type="Google" id="ProtNLM"/>
    </source>
</evidence>
<dbReference type="PANTHER" id="PTHR11851">
    <property type="entry name" value="METALLOPROTEASE"/>
    <property type="match status" value="1"/>
</dbReference>
<dbReference type="Proteomes" id="UP000029444">
    <property type="component" value="Unassembled WGS sequence"/>
</dbReference>
<dbReference type="eggNOG" id="COG0612">
    <property type="taxonomic scope" value="Bacteria"/>
</dbReference>
<reference evidence="4 5" key="1">
    <citation type="submission" date="2012-09" db="EMBL/GenBank/DDBJ databases">
        <title>Genome Sequence of alkane-degrading Bacterium Alcanivorax sp. 19-m-6.</title>
        <authorList>
            <person name="Lai Q."/>
            <person name="Shao Z."/>
        </authorList>
    </citation>
    <scope>NUCLEOTIDE SEQUENCE [LARGE SCALE GENOMIC DNA]</scope>
    <source>
        <strain evidence="4 5">19-m-6</strain>
    </source>
</reference>
<protein>
    <recommendedName>
        <fullName evidence="6">Peptidase M16</fullName>
    </recommendedName>
</protein>
<dbReference type="InterPro" id="IPR011249">
    <property type="entry name" value="Metalloenz_LuxS/M16"/>
</dbReference>
<dbReference type="Pfam" id="PF05193">
    <property type="entry name" value="Peptidase_M16_C"/>
    <property type="match status" value="1"/>
</dbReference>
<feature type="region of interest" description="Disordered" evidence="1">
    <location>
        <begin position="488"/>
        <end position="509"/>
    </location>
</feature>
<dbReference type="InterPro" id="IPR007863">
    <property type="entry name" value="Peptidase_M16_C"/>
</dbReference>
<feature type="domain" description="Peptidase M16 N-terminal" evidence="2">
    <location>
        <begin position="93"/>
        <end position="221"/>
    </location>
</feature>
<keyword evidence="5" id="KW-1185">Reference proteome</keyword>
<evidence type="ECO:0000259" key="3">
    <source>
        <dbReference type="Pfam" id="PF05193"/>
    </source>
</evidence>
<proteinExistence type="predicted"/>
<dbReference type="AlphaFoldDB" id="A0A095UQ77"/>
<dbReference type="SUPFAM" id="SSF63411">
    <property type="entry name" value="LuxS/MPP-like metallohydrolase"/>
    <property type="match status" value="2"/>
</dbReference>
<dbReference type="PATRIC" id="fig|1177154.3.peg.2080"/>
<evidence type="ECO:0000313" key="4">
    <source>
        <dbReference type="EMBL" id="KGD64680.1"/>
    </source>
</evidence>
<dbReference type="InterPro" id="IPR011765">
    <property type="entry name" value="Pept_M16_N"/>
</dbReference>
<accession>A0A095UQ77</accession>
<dbReference type="EMBL" id="ARXV01000007">
    <property type="protein sequence ID" value="KGD64680.1"/>
    <property type="molecule type" value="Genomic_DNA"/>
</dbReference>
<dbReference type="Gene3D" id="3.30.830.10">
    <property type="entry name" value="Metalloenzyme, LuxS/M16 peptidase-like"/>
    <property type="match status" value="2"/>
</dbReference>
<dbReference type="PANTHER" id="PTHR11851:SF224">
    <property type="entry name" value="PROCESSING PROTEASE"/>
    <property type="match status" value="1"/>
</dbReference>